<evidence type="ECO:0000313" key="1">
    <source>
        <dbReference type="EMBL" id="SKB45987.1"/>
    </source>
</evidence>
<keyword evidence="2" id="KW-1185">Reference proteome</keyword>
<gene>
    <name evidence="1" type="ORF">SAMN05660349_01255</name>
</gene>
<sequence>MILIADSGSTKTDWCLVDKGALVKQVFTKGTNPFFQTEDEISSEVEHNLLPFIEAAKVEAVWFYGAGCAFPEKNEIVRKAIARHLDVPIEVGSDMLGAARGLCGTQPGIACIMGTGSNSCFYDGTEIVSNVSPLGFILGDEGSGAVLGKLLVGDILKNQMPAALKEEFLATYELTPAIILERVYKKPFPNRFLASVSPFLVAHLDVPEVHSLVLNAFKAFFNRNVKQYDYQHNPVHLIGSVAWYYRNVLEEAAAETGIQIGTIMQSPMEGLISYHSEKK</sequence>
<accession>A0A1T5BFZ8</accession>
<dbReference type="InterPro" id="IPR052519">
    <property type="entry name" value="Euk-type_GlcNAc_Kinase"/>
</dbReference>
<dbReference type="PANTHER" id="PTHR43190">
    <property type="entry name" value="N-ACETYL-D-GLUCOSAMINE KINASE"/>
    <property type="match status" value="1"/>
</dbReference>
<organism evidence="1 2">
    <name type="scientific">Parabacteroides chartae</name>
    <dbReference type="NCBI Taxonomy" id="1037355"/>
    <lineage>
        <taxon>Bacteria</taxon>
        <taxon>Pseudomonadati</taxon>
        <taxon>Bacteroidota</taxon>
        <taxon>Bacteroidia</taxon>
        <taxon>Bacteroidales</taxon>
        <taxon>Tannerellaceae</taxon>
        <taxon>Parabacteroides</taxon>
    </lineage>
</organism>
<dbReference type="AlphaFoldDB" id="A0A1T5BFZ8"/>
<dbReference type="Gene3D" id="3.30.420.40">
    <property type="match status" value="2"/>
</dbReference>
<protein>
    <submittedName>
        <fullName evidence="1">BadF-type ATPase</fullName>
    </submittedName>
</protein>
<name>A0A1T5BFZ8_9BACT</name>
<reference evidence="2" key="1">
    <citation type="submission" date="2017-02" db="EMBL/GenBank/DDBJ databases">
        <authorList>
            <person name="Varghese N."/>
            <person name="Submissions S."/>
        </authorList>
    </citation>
    <scope>NUCLEOTIDE SEQUENCE [LARGE SCALE GENOMIC DNA]</scope>
    <source>
        <strain evidence="2">DSM 24967</strain>
    </source>
</reference>
<dbReference type="RefSeq" id="WP_079682881.1">
    <property type="nucleotide sequence ID" value="NZ_FUYQ01000007.1"/>
</dbReference>
<dbReference type="SUPFAM" id="SSF53067">
    <property type="entry name" value="Actin-like ATPase domain"/>
    <property type="match status" value="2"/>
</dbReference>
<evidence type="ECO:0000313" key="2">
    <source>
        <dbReference type="Proteomes" id="UP000190852"/>
    </source>
</evidence>
<dbReference type="EMBL" id="FUYQ01000007">
    <property type="protein sequence ID" value="SKB45987.1"/>
    <property type="molecule type" value="Genomic_DNA"/>
</dbReference>
<dbReference type="CDD" id="cd24079">
    <property type="entry name" value="ASKHA_NBD_PG1100-like"/>
    <property type="match status" value="1"/>
</dbReference>
<dbReference type="Proteomes" id="UP000190852">
    <property type="component" value="Unassembled WGS sequence"/>
</dbReference>
<proteinExistence type="predicted"/>
<dbReference type="InterPro" id="IPR043129">
    <property type="entry name" value="ATPase_NBD"/>
</dbReference>
<dbReference type="PANTHER" id="PTHR43190:SF3">
    <property type="entry name" value="N-ACETYL-D-GLUCOSAMINE KINASE"/>
    <property type="match status" value="1"/>
</dbReference>
<dbReference type="Gene3D" id="1.10.720.160">
    <property type="match status" value="1"/>
</dbReference>